<dbReference type="PROSITE" id="PS50112">
    <property type="entry name" value="PAS"/>
    <property type="match status" value="1"/>
</dbReference>
<dbReference type="PROSITE" id="PS50113">
    <property type="entry name" value="PAC"/>
    <property type="match status" value="1"/>
</dbReference>
<accession>A0A1L3ZYG2</accession>
<dbReference type="NCBIfam" id="TIGR00254">
    <property type="entry name" value="GGDEF"/>
    <property type="match status" value="1"/>
</dbReference>
<dbReference type="InterPro" id="IPR043128">
    <property type="entry name" value="Rev_trsase/Diguanyl_cyclase"/>
</dbReference>
<dbReference type="InterPro" id="IPR052155">
    <property type="entry name" value="Biofilm_reg_signaling"/>
</dbReference>
<feature type="transmembrane region" description="Helical" evidence="1">
    <location>
        <begin position="140"/>
        <end position="162"/>
    </location>
</feature>
<dbReference type="SUPFAM" id="SSF55785">
    <property type="entry name" value="PYP-like sensor domain (PAS domain)"/>
    <property type="match status" value="1"/>
</dbReference>
<dbReference type="SMART" id="SM00267">
    <property type="entry name" value="GGDEF"/>
    <property type="match status" value="1"/>
</dbReference>
<evidence type="ECO:0000259" key="2">
    <source>
        <dbReference type="PROSITE" id="PS50112"/>
    </source>
</evidence>
<dbReference type="CDD" id="cd01949">
    <property type="entry name" value="GGDEF"/>
    <property type="match status" value="1"/>
</dbReference>
<evidence type="ECO:0000259" key="4">
    <source>
        <dbReference type="PROSITE" id="PS50883"/>
    </source>
</evidence>
<organism evidence="6 7">
    <name type="scientific">Tardibacter chloracetimidivorans</name>
    <dbReference type="NCBI Taxonomy" id="1921510"/>
    <lineage>
        <taxon>Bacteria</taxon>
        <taxon>Pseudomonadati</taxon>
        <taxon>Pseudomonadota</taxon>
        <taxon>Alphaproteobacteria</taxon>
        <taxon>Sphingomonadales</taxon>
        <taxon>Sphingomonadaceae</taxon>
        <taxon>Tardibacter</taxon>
    </lineage>
</organism>
<dbReference type="Gene3D" id="3.30.70.270">
    <property type="match status" value="1"/>
</dbReference>
<dbReference type="SMART" id="SM00091">
    <property type="entry name" value="PAS"/>
    <property type="match status" value="1"/>
</dbReference>
<dbReference type="PANTHER" id="PTHR44757">
    <property type="entry name" value="DIGUANYLATE CYCLASE DGCP"/>
    <property type="match status" value="1"/>
</dbReference>
<evidence type="ECO:0000313" key="7">
    <source>
        <dbReference type="Proteomes" id="UP000182063"/>
    </source>
</evidence>
<sequence length="789" mass="86144">MTQKTINSSPRRPLSLRQLLGIAHDGDPLWDQVRAMQLQASQQFLSLKMAMSIVYASCLALTLRDAYGVAALAAWCGLVIAASIACHNALRSEELGGARGRARVQSIWAATAVLAIPNLLWMIPAIFLTDLTNADQALTVFLVSTAMMASTVLLFSAPVMCLTQLGLLTGALITGLLLKSNLLNAAVVAGFAACMASVIVQHARAFIAARLDEAELKDKNATITLLLREYEEAQGDWLWQIDSEGRLVHLTDRMAGMLGREPDDLVGRHFVTLIAGGDDEAAMRPLALKTLAYQIESQAPFTDLVVPVMIDEQPRWWQLSAQPIVDEDGIHRGFRGVGSDITEARLSEDKINRMARYDALTGLPNRALLMDGLEEALIRAHRLRRVCALMFIDLDRFKSINDTLGHQIGDKLLCEVAHRIEDSTDDGHRIGRLGGDEFAIVVREADDDKAVIELGERLIDRLSDTYEIDGHKLSIGASIGIAFGPSDGASAHNLIRSADLALYRAKDAGRGVVRRYLPEMHREAEERRQLETELRSALKNGELTLAYQPIIASHTQKIEGFEALLRWTHPALGEVPPDKFVPIAEEAGLITSIGEWVIRSACAEAVNWPDNIRLAINLSPLQFANPNLTTVILSSLSKNGLSPTRLEVEITEGVFLAENAYTLATLHQLEAIGVRIALDDFGTGYSSLGYLRKANFSKIKIDRSFVRGAAQNSDESVAIIRAIVAMAGSLGMETTAEGAETEEEYESVRDLGCGQVQGFFFSHPMSAAQANALVSEPEGEPNVVRRNFG</sequence>
<name>A0A1L3ZYG2_9SPHN</name>
<keyword evidence="7" id="KW-1185">Reference proteome</keyword>
<dbReference type="Proteomes" id="UP000182063">
    <property type="component" value="Chromosome"/>
</dbReference>
<dbReference type="Pfam" id="PF00563">
    <property type="entry name" value="EAL"/>
    <property type="match status" value="1"/>
</dbReference>
<dbReference type="SUPFAM" id="SSF141868">
    <property type="entry name" value="EAL domain-like"/>
    <property type="match status" value="1"/>
</dbReference>
<dbReference type="SMART" id="SM00052">
    <property type="entry name" value="EAL"/>
    <property type="match status" value="1"/>
</dbReference>
<feature type="domain" description="PAS" evidence="2">
    <location>
        <begin position="227"/>
        <end position="298"/>
    </location>
</feature>
<evidence type="ECO:0000259" key="3">
    <source>
        <dbReference type="PROSITE" id="PS50113"/>
    </source>
</evidence>
<protein>
    <recommendedName>
        <fullName evidence="8">Diguanylate cyclase</fullName>
    </recommendedName>
</protein>
<dbReference type="EMBL" id="CP018221">
    <property type="protein sequence ID" value="API60667.1"/>
    <property type="molecule type" value="Genomic_DNA"/>
</dbReference>
<feature type="domain" description="GGDEF" evidence="5">
    <location>
        <begin position="385"/>
        <end position="518"/>
    </location>
</feature>
<keyword evidence="1" id="KW-1133">Transmembrane helix</keyword>
<evidence type="ECO:0000313" key="6">
    <source>
        <dbReference type="EMBL" id="API60667.1"/>
    </source>
</evidence>
<feature type="transmembrane region" description="Helical" evidence="1">
    <location>
        <begin position="107"/>
        <end position="128"/>
    </location>
</feature>
<feature type="domain" description="EAL" evidence="4">
    <location>
        <begin position="527"/>
        <end position="778"/>
    </location>
</feature>
<dbReference type="CDD" id="cd00130">
    <property type="entry name" value="PAS"/>
    <property type="match status" value="1"/>
</dbReference>
<dbReference type="AlphaFoldDB" id="A0A1L3ZYG2"/>
<feature type="domain" description="PAC" evidence="3">
    <location>
        <begin position="300"/>
        <end position="353"/>
    </location>
</feature>
<dbReference type="InterPro" id="IPR013656">
    <property type="entry name" value="PAS_4"/>
</dbReference>
<gene>
    <name evidence="6" type="ORF">BSL82_16355</name>
</gene>
<dbReference type="NCBIfam" id="TIGR00229">
    <property type="entry name" value="sensory_box"/>
    <property type="match status" value="1"/>
</dbReference>
<dbReference type="Pfam" id="PF00990">
    <property type="entry name" value="GGDEF"/>
    <property type="match status" value="1"/>
</dbReference>
<dbReference type="Gene3D" id="3.30.450.20">
    <property type="entry name" value="PAS domain"/>
    <property type="match status" value="1"/>
</dbReference>
<dbReference type="InterPro" id="IPR000700">
    <property type="entry name" value="PAS-assoc_C"/>
</dbReference>
<dbReference type="RefSeq" id="WP_072598325.1">
    <property type="nucleotide sequence ID" value="NZ_CP018221.1"/>
</dbReference>
<dbReference type="PROSITE" id="PS50883">
    <property type="entry name" value="EAL"/>
    <property type="match status" value="1"/>
</dbReference>
<dbReference type="InterPro" id="IPR029787">
    <property type="entry name" value="Nucleotide_cyclase"/>
</dbReference>
<dbReference type="InterPro" id="IPR035965">
    <property type="entry name" value="PAS-like_dom_sf"/>
</dbReference>
<feature type="transmembrane region" description="Helical" evidence="1">
    <location>
        <begin position="69"/>
        <end position="86"/>
    </location>
</feature>
<dbReference type="PANTHER" id="PTHR44757:SF2">
    <property type="entry name" value="BIOFILM ARCHITECTURE MAINTENANCE PROTEIN MBAA"/>
    <property type="match status" value="1"/>
</dbReference>
<evidence type="ECO:0000259" key="5">
    <source>
        <dbReference type="PROSITE" id="PS50887"/>
    </source>
</evidence>
<keyword evidence="1" id="KW-0472">Membrane</keyword>
<dbReference type="KEGG" id="sphj:BSL82_16355"/>
<dbReference type="SUPFAM" id="SSF55073">
    <property type="entry name" value="Nucleotide cyclase"/>
    <property type="match status" value="1"/>
</dbReference>
<reference evidence="7" key="1">
    <citation type="submission" date="2016-11" db="EMBL/GenBank/DDBJ databases">
        <title>Complete Genome Sequence of alachlor-degrading Sphingomonas sp. strain JJ-A5.</title>
        <authorList>
            <person name="Lee H."/>
            <person name="Ka J.-O."/>
        </authorList>
    </citation>
    <scope>NUCLEOTIDE SEQUENCE [LARGE SCALE GENOMIC DNA]</scope>
    <source>
        <strain evidence="7">JJ-A5</strain>
    </source>
</reference>
<dbReference type="InterPro" id="IPR000160">
    <property type="entry name" value="GGDEF_dom"/>
</dbReference>
<proteinExistence type="predicted"/>
<dbReference type="InterPro" id="IPR035919">
    <property type="entry name" value="EAL_sf"/>
</dbReference>
<dbReference type="Pfam" id="PF08448">
    <property type="entry name" value="PAS_4"/>
    <property type="match status" value="1"/>
</dbReference>
<keyword evidence="1" id="KW-0812">Transmembrane</keyword>
<dbReference type="InterPro" id="IPR000014">
    <property type="entry name" value="PAS"/>
</dbReference>
<evidence type="ECO:0000256" key="1">
    <source>
        <dbReference type="SAM" id="Phobius"/>
    </source>
</evidence>
<dbReference type="Gene3D" id="3.20.20.450">
    <property type="entry name" value="EAL domain"/>
    <property type="match status" value="1"/>
</dbReference>
<feature type="transmembrane region" description="Helical" evidence="1">
    <location>
        <begin position="44"/>
        <end position="63"/>
    </location>
</feature>
<dbReference type="PROSITE" id="PS50887">
    <property type="entry name" value="GGDEF"/>
    <property type="match status" value="1"/>
</dbReference>
<dbReference type="STRING" id="1921510.BSL82_16355"/>
<feature type="transmembrane region" description="Helical" evidence="1">
    <location>
        <begin position="182"/>
        <end position="200"/>
    </location>
</feature>
<dbReference type="CDD" id="cd01948">
    <property type="entry name" value="EAL"/>
    <property type="match status" value="1"/>
</dbReference>
<dbReference type="InterPro" id="IPR001633">
    <property type="entry name" value="EAL_dom"/>
</dbReference>
<evidence type="ECO:0008006" key="8">
    <source>
        <dbReference type="Google" id="ProtNLM"/>
    </source>
</evidence>
<dbReference type="OrthoDB" id="9814202at2"/>